<proteinExistence type="predicted"/>
<sequence>MNCKLTIHFLFTTLLLGVLLFGCKAGQDAVDSESKSNGGLSEKDKIRFEQTFVDANKEKILGNRNAALDLLDKSIAIDPSQAAPYYEKAQLLIESGQTTKAYEAIKKAVEIDDENFWYSFLKAKIAIELQEIETAQKIYQKLSKMKPNDLELRYELAGMYLYNGKYKEGIAELNSIEEEMGVTEEISLQKQKIYLKMGDVSKAAAEVRKLILENPGNMTYFNILADTYMVNGMEKEALEVYKEMESINPEDPKLSFALANFYRQKGEDEKAKAYVIKAFESEKMDIDSKIKVLLDYFVAAESNENTKNEALELCEILVKVHPNEAKSHAMYADYLYRDKQLDKASIQYKRTLELDSSRYAIWNQLIIVESERGDNKSLQQVSERALNLFPNQAVAYFFAGISSSQLKEYDKAINYLLTGKDYAVENKALKAQIYASLGDVYFEKKEKEKAYDSYEKSLKIEPSNVYVLNNYSYYLSLDKKQLEKAAEMAALANKIAPNQSSFEDTYGWVLFQQGKYEEAKEWIEKAYANGGSSSGVIVEHLGDVAAQLGNKEEAIEYWEKAKKIGDTSDQIDRKIKEGVYYE</sequence>
<dbReference type="InterPro" id="IPR019734">
    <property type="entry name" value="TPR_rpt"/>
</dbReference>
<evidence type="ECO:0000313" key="2">
    <source>
        <dbReference type="EMBL" id="NBG65072.1"/>
    </source>
</evidence>
<dbReference type="EMBL" id="WWNE01000003">
    <property type="protein sequence ID" value="NBG65072.1"/>
    <property type="molecule type" value="Genomic_DNA"/>
</dbReference>
<dbReference type="PROSITE" id="PS50293">
    <property type="entry name" value="TPR_REGION"/>
    <property type="match status" value="1"/>
</dbReference>
<dbReference type="Pfam" id="PF13432">
    <property type="entry name" value="TPR_16"/>
    <property type="match status" value="1"/>
</dbReference>
<dbReference type="PROSITE" id="PS50005">
    <property type="entry name" value="TPR"/>
    <property type="match status" value="2"/>
</dbReference>
<dbReference type="RefSeq" id="WP_160631814.1">
    <property type="nucleotide sequence ID" value="NZ_WWNE01000003.1"/>
</dbReference>
<dbReference type="InterPro" id="IPR011990">
    <property type="entry name" value="TPR-like_helical_dom_sf"/>
</dbReference>
<reference evidence="2 3" key="1">
    <citation type="submission" date="2019-12" db="EMBL/GenBank/DDBJ databases">
        <authorList>
            <person name="Zhao J."/>
        </authorList>
    </citation>
    <scope>NUCLEOTIDE SEQUENCE [LARGE SCALE GENOMIC DNA]</scope>
    <source>
        <strain evidence="2 3">S-15</strain>
    </source>
</reference>
<gene>
    <name evidence="2" type="ORF">GQN54_03020</name>
</gene>
<organism evidence="2 3">
    <name type="scientific">Acidiluteibacter ferrifornacis</name>
    <dbReference type="NCBI Taxonomy" id="2692424"/>
    <lineage>
        <taxon>Bacteria</taxon>
        <taxon>Pseudomonadati</taxon>
        <taxon>Bacteroidota</taxon>
        <taxon>Flavobacteriia</taxon>
        <taxon>Flavobacteriales</taxon>
        <taxon>Cryomorphaceae</taxon>
        <taxon>Acidiluteibacter</taxon>
    </lineage>
</organism>
<dbReference type="Gene3D" id="1.25.40.10">
    <property type="entry name" value="Tetratricopeptide repeat domain"/>
    <property type="match status" value="4"/>
</dbReference>
<dbReference type="SUPFAM" id="SSF48452">
    <property type="entry name" value="TPR-like"/>
    <property type="match status" value="3"/>
</dbReference>
<dbReference type="PANTHER" id="PTHR12558">
    <property type="entry name" value="CELL DIVISION CYCLE 16,23,27"/>
    <property type="match status" value="1"/>
</dbReference>
<keyword evidence="1" id="KW-0802">TPR repeat</keyword>
<protein>
    <submittedName>
        <fullName evidence="2">Tetratricopeptide repeat protein</fullName>
    </submittedName>
</protein>
<accession>A0A6N9NGW1</accession>
<dbReference type="Proteomes" id="UP000470771">
    <property type="component" value="Unassembled WGS sequence"/>
</dbReference>
<feature type="repeat" description="TPR" evidence="1">
    <location>
        <begin position="431"/>
        <end position="464"/>
    </location>
</feature>
<evidence type="ECO:0000256" key="1">
    <source>
        <dbReference type="PROSITE-ProRule" id="PRU00339"/>
    </source>
</evidence>
<dbReference type="AlphaFoldDB" id="A0A6N9NGW1"/>
<name>A0A6N9NGW1_9FLAO</name>
<feature type="repeat" description="TPR" evidence="1">
    <location>
        <begin position="82"/>
        <end position="115"/>
    </location>
</feature>
<dbReference type="PANTHER" id="PTHR12558:SF13">
    <property type="entry name" value="CELL DIVISION CYCLE PROTEIN 27 HOMOLOG"/>
    <property type="match status" value="1"/>
</dbReference>
<dbReference type="Pfam" id="PF13181">
    <property type="entry name" value="TPR_8"/>
    <property type="match status" value="1"/>
</dbReference>
<evidence type="ECO:0000313" key="3">
    <source>
        <dbReference type="Proteomes" id="UP000470771"/>
    </source>
</evidence>
<dbReference type="SMART" id="SM00028">
    <property type="entry name" value="TPR"/>
    <property type="match status" value="9"/>
</dbReference>
<keyword evidence="3" id="KW-1185">Reference proteome</keyword>
<dbReference type="Pfam" id="PF13429">
    <property type="entry name" value="TPR_15"/>
    <property type="match status" value="1"/>
</dbReference>
<comment type="caution">
    <text evidence="2">The sequence shown here is derived from an EMBL/GenBank/DDBJ whole genome shotgun (WGS) entry which is preliminary data.</text>
</comment>
<dbReference type="PROSITE" id="PS51257">
    <property type="entry name" value="PROKAR_LIPOPROTEIN"/>
    <property type="match status" value="1"/>
</dbReference>